<dbReference type="RefSeq" id="WP_105219955.1">
    <property type="nucleotide sequence ID" value="NZ_CAWNSU010000051.1"/>
</dbReference>
<evidence type="ECO:0000256" key="1">
    <source>
        <dbReference type="ARBA" id="ARBA00023015"/>
    </source>
</evidence>
<dbReference type="PANTHER" id="PTHR46796">
    <property type="entry name" value="HTH-TYPE TRANSCRIPTIONAL ACTIVATOR RHAS-RELATED"/>
    <property type="match status" value="1"/>
</dbReference>
<dbReference type="Proteomes" id="UP000441797">
    <property type="component" value="Unassembled WGS sequence"/>
</dbReference>
<keyword evidence="1" id="KW-0805">Transcription regulation</keyword>
<dbReference type="OrthoDB" id="516574at2"/>
<evidence type="ECO:0000313" key="6">
    <source>
        <dbReference type="Proteomes" id="UP000441797"/>
    </source>
</evidence>
<dbReference type="InterPro" id="IPR018060">
    <property type="entry name" value="HTH_AraC"/>
</dbReference>
<keyword evidence="6" id="KW-1185">Reference proteome</keyword>
<sequence>MIYYTYIPRSPLSQFVEFFWFREGYNVPQAQARLLPTGSMELVINLRENSIPLFDRCSRVQYGNARGSMICGAHSESFIINVDSKVRVMGVHFRAGGGIPFFAVPAGELHNQILSLDELWNYRATELRDRLLEASTIQTRFVVLEQFLLSLIRLPERHASVDFALREFERSHSSTVSTVTEQIGFSARHFNRLFRDRVGLSPKLFCRVQRLRQVLNLLSKKSSADWIDIALSCGYFDQAHFIHDFRSFADCTPTDYLKYRGLHPQHIVLPN</sequence>
<comment type="caution">
    <text evidence="5">The sequence shown here is derived from an EMBL/GenBank/DDBJ whole genome shotgun (WGS) entry which is preliminary data.</text>
</comment>
<evidence type="ECO:0000259" key="4">
    <source>
        <dbReference type="PROSITE" id="PS01124"/>
    </source>
</evidence>
<gene>
    <name evidence="5" type="ORF">BWI75_17020</name>
</gene>
<dbReference type="InterPro" id="IPR050204">
    <property type="entry name" value="AraC_XylS_family_regulators"/>
</dbReference>
<dbReference type="InterPro" id="IPR046532">
    <property type="entry name" value="DUF6597"/>
</dbReference>
<evidence type="ECO:0000313" key="5">
    <source>
        <dbReference type="EMBL" id="MUL37983.1"/>
    </source>
</evidence>
<evidence type="ECO:0000256" key="3">
    <source>
        <dbReference type="ARBA" id="ARBA00023163"/>
    </source>
</evidence>
<keyword evidence="2" id="KW-0238">DNA-binding</keyword>
<dbReference type="Gene3D" id="1.10.10.60">
    <property type="entry name" value="Homeodomain-like"/>
    <property type="match status" value="1"/>
</dbReference>
<dbReference type="GO" id="GO:0043565">
    <property type="term" value="F:sequence-specific DNA binding"/>
    <property type="evidence" value="ECO:0007669"/>
    <property type="project" value="InterPro"/>
</dbReference>
<reference evidence="5 6" key="1">
    <citation type="journal article" date="2019" name="Front. Microbiol.">
        <title>Genomic Features for Desiccation Tolerance and Sugar Biosynthesis in the Extremophile Gloeocapsopsis sp. UTEX B3054.</title>
        <authorList>
            <person name="Urrejola C."/>
            <person name="Alcorta J."/>
            <person name="Salas L."/>
            <person name="Vasquez M."/>
            <person name="Polz M.F."/>
            <person name="Vicuna R."/>
            <person name="Diez B."/>
        </authorList>
    </citation>
    <scope>NUCLEOTIDE SEQUENCE [LARGE SCALE GENOMIC DNA]</scope>
    <source>
        <strain evidence="5 6">1H9</strain>
    </source>
</reference>
<name>A0A6N8FY33_9CHRO</name>
<dbReference type="GO" id="GO:0003700">
    <property type="term" value="F:DNA-binding transcription factor activity"/>
    <property type="evidence" value="ECO:0007669"/>
    <property type="project" value="InterPro"/>
</dbReference>
<keyword evidence="3" id="KW-0804">Transcription</keyword>
<dbReference type="SUPFAM" id="SSF46689">
    <property type="entry name" value="Homeodomain-like"/>
    <property type="match status" value="1"/>
</dbReference>
<organism evidence="5 6">
    <name type="scientific">Gloeocapsopsis dulcis AAB1 = 1H9</name>
    <dbReference type="NCBI Taxonomy" id="1433147"/>
    <lineage>
        <taxon>Bacteria</taxon>
        <taxon>Bacillati</taxon>
        <taxon>Cyanobacteriota</taxon>
        <taxon>Cyanophyceae</taxon>
        <taxon>Oscillatoriophycideae</taxon>
        <taxon>Chroococcales</taxon>
        <taxon>Chroococcaceae</taxon>
        <taxon>Gloeocapsopsis</taxon>
        <taxon>Gloeocapsopsis dulcis</taxon>
    </lineage>
</organism>
<dbReference type="InterPro" id="IPR009057">
    <property type="entry name" value="Homeodomain-like_sf"/>
</dbReference>
<proteinExistence type="predicted"/>
<feature type="domain" description="HTH araC/xylS-type" evidence="4">
    <location>
        <begin position="158"/>
        <end position="259"/>
    </location>
</feature>
<dbReference type="PANTHER" id="PTHR46796:SF13">
    <property type="entry name" value="HTH-TYPE TRANSCRIPTIONAL ACTIVATOR RHAS"/>
    <property type="match status" value="1"/>
</dbReference>
<dbReference type="PROSITE" id="PS01124">
    <property type="entry name" value="HTH_ARAC_FAMILY_2"/>
    <property type="match status" value="1"/>
</dbReference>
<dbReference type="SMART" id="SM00342">
    <property type="entry name" value="HTH_ARAC"/>
    <property type="match status" value="1"/>
</dbReference>
<dbReference type="Pfam" id="PF12833">
    <property type="entry name" value="HTH_18"/>
    <property type="match status" value="1"/>
</dbReference>
<dbReference type="AlphaFoldDB" id="A0A6N8FY33"/>
<evidence type="ECO:0000256" key="2">
    <source>
        <dbReference type="ARBA" id="ARBA00023125"/>
    </source>
</evidence>
<dbReference type="EMBL" id="NAPY01000030">
    <property type="protein sequence ID" value="MUL37983.1"/>
    <property type="molecule type" value="Genomic_DNA"/>
</dbReference>
<accession>A0A6N8FY33</accession>
<protein>
    <submittedName>
        <fullName evidence="5">AraC family transcriptional regulator</fullName>
    </submittedName>
</protein>
<dbReference type="Pfam" id="PF20240">
    <property type="entry name" value="DUF6597"/>
    <property type="match status" value="1"/>
</dbReference>